<gene>
    <name evidence="1" type="ORF">E8K88_05035</name>
</gene>
<accession>A0A4S5BUH8</accession>
<organism evidence="1 2">
    <name type="scientific">Lampropedia aestuarii</name>
    <dbReference type="NCBI Taxonomy" id="2562762"/>
    <lineage>
        <taxon>Bacteria</taxon>
        <taxon>Pseudomonadati</taxon>
        <taxon>Pseudomonadota</taxon>
        <taxon>Betaproteobacteria</taxon>
        <taxon>Burkholderiales</taxon>
        <taxon>Comamonadaceae</taxon>
        <taxon>Lampropedia</taxon>
    </lineage>
</organism>
<dbReference type="Gene3D" id="1.25.40.10">
    <property type="entry name" value="Tetratricopeptide repeat domain"/>
    <property type="match status" value="1"/>
</dbReference>
<dbReference type="SUPFAM" id="SSF48452">
    <property type="entry name" value="TPR-like"/>
    <property type="match status" value="1"/>
</dbReference>
<protein>
    <submittedName>
        <fullName evidence="1">DUF924 family protein</fullName>
    </submittedName>
</protein>
<dbReference type="AlphaFoldDB" id="A0A4S5BUH8"/>
<dbReference type="EMBL" id="SSWX01000005">
    <property type="protein sequence ID" value="THJ34983.1"/>
    <property type="molecule type" value="Genomic_DNA"/>
</dbReference>
<evidence type="ECO:0000313" key="2">
    <source>
        <dbReference type="Proteomes" id="UP000306236"/>
    </source>
</evidence>
<dbReference type="InterPro" id="IPR010323">
    <property type="entry name" value="DUF924"/>
</dbReference>
<keyword evidence="2" id="KW-1185">Reference proteome</keyword>
<dbReference type="InterPro" id="IPR011990">
    <property type="entry name" value="TPR-like_helical_dom_sf"/>
</dbReference>
<name>A0A4S5BUH8_9BURK</name>
<dbReference type="OrthoDB" id="7593450at2"/>
<dbReference type="Proteomes" id="UP000306236">
    <property type="component" value="Unassembled WGS sequence"/>
</dbReference>
<sequence>MPAQAQAMVDFWLAAGPEKWFSKDEQFDALLRESFWEAHFAAARREYDDWLQQPLSALALILLLDQYPRNSFRDTAHMFATDALALHYAHLALEAGLDQQVQAPLRLFFYLPLMHAENLPDQEHCVALCEKLQSNSLAFAIEHRDIIAQFGRFPHRNPQLLRTTTAQEQAYLDAGGFAG</sequence>
<dbReference type="Gene3D" id="1.20.58.320">
    <property type="entry name" value="TPR-like"/>
    <property type="match status" value="1"/>
</dbReference>
<evidence type="ECO:0000313" key="1">
    <source>
        <dbReference type="EMBL" id="THJ34983.1"/>
    </source>
</evidence>
<proteinExistence type="predicted"/>
<reference evidence="1 2" key="1">
    <citation type="submission" date="2019-04" db="EMBL/GenBank/DDBJ databases">
        <title>Lampropedia sp YIM MLB12 draf genome.</title>
        <authorList>
            <person name="Wang Y.-X."/>
        </authorList>
    </citation>
    <scope>NUCLEOTIDE SEQUENCE [LARGE SCALE GENOMIC DNA]</scope>
    <source>
        <strain evidence="1 2">YIM MLB12</strain>
    </source>
</reference>
<comment type="caution">
    <text evidence="1">The sequence shown here is derived from an EMBL/GenBank/DDBJ whole genome shotgun (WGS) entry which is preliminary data.</text>
</comment>
<dbReference type="Pfam" id="PF06041">
    <property type="entry name" value="DUF924"/>
    <property type="match status" value="1"/>
</dbReference>